<dbReference type="eggNOG" id="COG3501">
    <property type="taxonomic scope" value="Bacteria"/>
</dbReference>
<dbReference type="OrthoDB" id="9762420at2"/>
<dbReference type="SUPFAM" id="SSF69255">
    <property type="entry name" value="gp5 N-terminal domain-like"/>
    <property type="match status" value="1"/>
</dbReference>
<comment type="similarity">
    <text evidence="2">Belongs to the VgrG protein family.</text>
</comment>
<dbReference type="InterPro" id="IPR054030">
    <property type="entry name" value="Gp5_Vgr_C"/>
</dbReference>
<feature type="domain" description="Gp5/Type VI secretion system Vgr protein OB-fold" evidence="4">
    <location>
        <begin position="395"/>
        <end position="462"/>
    </location>
</feature>
<dbReference type="NCBIfam" id="TIGR03361">
    <property type="entry name" value="VI_Rhs_Vgr"/>
    <property type="match status" value="1"/>
</dbReference>
<dbReference type="RefSeq" id="WP_013628087.1">
    <property type="nucleotide sequence ID" value="NC_015174.1"/>
</dbReference>
<dbReference type="PANTHER" id="PTHR32305:SF15">
    <property type="entry name" value="PROTEIN RHSA-RELATED"/>
    <property type="match status" value="1"/>
</dbReference>
<dbReference type="PANTHER" id="PTHR32305">
    <property type="match status" value="1"/>
</dbReference>
<dbReference type="Proteomes" id="UP000006860">
    <property type="component" value="Chromosome"/>
</dbReference>
<dbReference type="InterPro" id="IPR037026">
    <property type="entry name" value="Vgr_OB-fold_dom_sf"/>
</dbReference>
<keyword evidence="3" id="KW-0964">Secreted</keyword>
<evidence type="ECO:0000313" key="6">
    <source>
        <dbReference type="EMBL" id="ADY59360.1"/>
    </source>
</evidence>
<dbReference type="InterPro" id="IPR050708">
    <property type="entry name" value="T6SS_VgrG/RHS"/>
</dbReference>
<dbReference type="Pfam" id="PF22178">
    <property type="entry name" value="Gp5_trimer_C"/>
    <property type="match status" value="1"/>
</dbReference>
<gene>
    <name evidence="6" type="ordered locus">Plabr_1750</name>
</gene>
<sequence>MADPLSQDDRALTITTPLGDDKVIAVSLTGREALSEPFEFRVDLVSEDQALNVDSILGKAVTVEIKLDDDYDRYFNGIVWRFSSGLVSDIEDAPLRHYQAELVPWTQLLKLNSNCRIFQEQTIPQIVEQVLKDGGFSDYKLSLSGTYSKYDYCVQYNETDHDFISRLLERAGIFYYFTHESSKHTLVLGDAGSSYVNASQSNVEYYDTFDDRVVGQLKSWVRSQQCTTSKFQVDDYNFETPTTDLTSDEKTVVSNAPSSSQMYEYAPNYSETADGKTLATSRIEAEEALYDRAEGASYHPLFQPGSKFKITAHPVDAEKNQSYVVTAVEHHANEPVLFASGATIGGADLPLYWNNFECAPDKTAVRPLRKTPRPIIHGPQSAVVVGPKDSEIYTDKYGQVKVQFHWDQVGKFDENSSCWMRVAQNWSGGKFGTQFLPRVGNEVIVEYLNGDVDRPIITGSVYNADNMPIYDLPDNSYQSGIKTLSTTKGEDKNCNELRFSDQTGKEEIYFHAERDFNREVENNDTLKVGFDTKDAGDQTIDIYNNRTVTLDQGNDSLTITTGGRTVQMKADDSLTVDSGNHSIKVSAGESTIEAAQAITLKVGGSSVKIDTQGVTITAPQISINGSAQVDVQGAMTSVKADGVLTIKGAMVNIN</sequence>
<dbReference type="EMBL" id="CP002546">
    <property type="protein sequence ID" value="ADY59360.1"/>
    <property type="molecule type" value="Genomic_DNA"/>
</dbReference>
<dbReference type="Pfam" id="PF05954">
    <property type="entry name" value="Phage_GPD"/>
    <property type="match status" value="1"/>
</dbReference>
<dbReference type="InterPro" id="IPR006531">
    <property type="entry name" value="Gp5/Vgr_OB"/>
</dbReference>
<dbReference type="Gene3D" id="4.10.220.110">
    <property type="match status" value="1"/>
</dbReference>
<dbReference type="SUPFAM" id="SSF69279">
    <property type="entry name" value="Phage tail proteins"/>
    <property type="match status" value="2"/>
</dbReference>
<dbReference type="AlphaFoldDB" id="F0SFF3"/>
<dbReference type="Pfam" id="PF04717">
    <property type="entry name" value="Phage_base_V"/>
    <property type="match status" value="1"/>
</dbReference>
<dbReference type="Gene3D" id="2.40.50.230">
    <property type="entry name" value="Gp5 N-terminal domain"/>
    <property type="match status" value="1"/>
</dbReference>
<protein>
    <submittedName>
        <fullName evidence="6">Type VI secretion system Vgr family protein</fullName>
    </submittedName>
</protein>
<keyword evidence="7" id="KW-1185">Reference proteome</keyword>
<evidence type="ECO:0000256" key="3">
    <source>
        <dbReference type="ARBA" id="ARBA00022525"/>
    </source>
</evidence>
<dbReference type="Gene3D" id="2.30.110.50">
    <property type="match status" value="1"/>
</dbReference>
<feature type="domain" description="Gp5/Type VI secretion system Vgr C-terminal trimerisation" evidence="5">
    <location>
        <begin position="479"/>
        <end position="587"/>
    </location>
</feature>
<dbReference type="InterPro" id="IPR006533">
    <property type="entry name" value="T6SS_Vgr_RhsGE"/>
</dbReference>
<evidence type="ECO:0000259" key="5">
    <source>
        <dbReference type="Pfam" id="PF22178"/>
    </source>
</evidence>
<dbReference type="InterPro" id="IPR017847">
    <property type="entry name" value="T6SS_RhsGE_Vgr_subset"/>
</dbReference>
<dbReference type="Gene3D" id="3.55.50.10">
    <property type="entry name" value="Baseplate protein-like domains"/>
    <property type="match status" value="1"/>
</dbReference>
<dbReference type="GO" id="GO:0005576">
    <property type="term" value="C:extracellular region"/>
    <property type="evidence" value="ECO:0007669"/>
    <property type="project" value="UniProtKB-SubCell"/>
</dbReference>
<dbReference type="STRING" id="756272.Plabr_1750"/>
<comment type="subcellular location">
    <subcellularLocation>
        <location evidence="1">Secreted</location>
    </subcellularLocation>
</comment>
<evidence type="ECO:0000256" key="2">
    <source>
        <dbReference type="ARBA" id="ARBA00005558"/>
    </source>
</evidence>
<dbReference type="KEGG" id="pbs:Plabr_1750"/>
<reference evidence="7" key="1">
    <citation type="submission" date="2011-02" db="EMBL/GenBank/DDBJ databases">
        <title>The complete genome of Planctomyces brasiliensis DSM 5305.</title>
        <authorList>
            <person name="Lucas S."/>
            <person name="Copeland A."/>
            <person name="Lapidus A."/>
            <person name="Bruce D."/>
            <person name="Goodwin L."/>
            <person name="Pitluck S."/>
            <person name="Kyrpides N."/>
            <person name="Mavromatis K."/>
            <person name="Pagani I."/>
            <person name="Ivanova N."/>
            <person name="Ovchinnikova G."/>
            <person name="Lu M."/>
            <person name="Detter J.C."/>
            <person name="Han C."/>
            <person name="Land M."/>
            <person name="Hauser L."/>
            <person name="Markowitz V."/>
            <person name="Cheng J.-F."/>
            <person name="Hugenholtz P."/>
            <person name="Woyke T."/>
            <person name="Wu D."/>
            <person name="Tindall B."/>
            <person name="Pomrenke H.G."/>
            <person name="Brambilla E."/>
            <person name="Klenk H.-P."/>
            <person name="Eisen J.A."/>
        </authorList>
    </citation>
    <scope>NUCLEOTIDE SEQUENCE [LARGE SCALE GENOMIC DNA]</scope>
    <source>
        <strain evidence="7">ATCC 49424 / DSM 5305 / JCM 21570 / NBRC 103401 / IFAM 1448</strain>
    </source>
</reference>
<proteinExistence type="inferred from homology"/>
<evidence type="ECO:0000259" key="4">
    <source>
        <dbReference type="Pfam" id="PF04717"/>
    </source>
</evidence>
<evidence type="ECO:0000256" key="1">
    <source>
        <dbReference type="ARBA" id="ARBA00004613"/>
    </source>
</evidence>
<evidence type="ECO:0000313" key="7">
    <source>
        <dbReference type="Proteomes" id="UP000006860"/>
    </source>
</evidence>
<accession>F0SFF3</accession>
<organism evidence="6 7">
    <name type="scientific">Rubinisphaera brasiliensis (strain ATCC 49424 / DSM 5305 / JCM 21570 / IAM 15109 / NBRC 103401 / IFAM 1448)</name>
    <name type="common">Planctomyces brasiliensis</name>
    <dbReference type="NCBI Taxonomy" id="756272"/>
    <lineage>
        <taxon>Bacteria</taxon>
        <taxon>Pseudomonadati</taxon>
        <taxon>Planctomycetota</taxon>
        <taxon>Planctomycetia</taxon>
        <taxon>Planctomycetales</taxon>
        <taxon>Planctomycetaceae</taxon>
        <taxon>Rubinisphaera</taxon>
    </lineage>
</organism>
<name>F0SFF3_RUBBR</name>
<dbReference type="NCBIfam" id="TIGR01646">
    <property type="entry name" value="vgr_GE"/>
    <property type="match status" value="1"/>
</dbReference>
<dbReference type="HOGENOM" id="CLU_004121_3_0_0"/>
<dbReference type="SUPFAM" id="SSF69349">
    <property type="entry name" value="Phage fibre proteins"/>
    <property type="match status" value="1"/>
</dbReference>